<comment type="caution">
    <text evidence="1">The sequence shown here is derived from an EMBL/GenBank/DDBJ whole genome shotgun (WGS) entry which is preliminary data.</text>
</comment>
<sequence>MVNAAAAQQLGRQVALREDDIAACLDPVRNVAGRQSFGGPAPRLVTGRIGEQQAELAKQRSAIAATVQRVADAQDLLRQRVQTLISSESAVTSVLEA</sequence>
<name>A0A9P7BYS2_RHIOR</name>
<proteinExistence type="predicted"/>
<reference evidence="1" key="1">
    <citation type="journal article" date="2020" name="Microb. Genom.">
        <title>Genetic diversity of clinical and environmental Mucorales isolates obtained from an investigation of mucormycosis cases among solid organ transplant recipients.</title>
        <authorList>
            <person name="Nguyen M.H."/>
            <person name="Kaul D."/>
            <person name="Muto C."/>
            <person name="Cheng S.J."/>
            <person name="Richter R.A."/>
            <person name="Bruno V.M."/>
            <person name="Liu G."/>
            <person name="Beyhan S."/>
            <person name="Sundermann A.J."/>
            <person name="Mounaud S."/>
            <person name="Pasculle A.W."/>
            <person name="Nierman W.C."/>
            <person name="Driscoll E."/>
            <person name="Cumbie R."/>
            <person name="Clancy C.J."/>
            <person name="Dupont C.L."/>
        </authorList>
    </citation>
    <scope>NUCLEOTIDE SEQUENCE</scope>
    <source>
        <strain evidence="1">GL16</strain>
    </source>
</reference>
<organism evidence="1 2">
    <name type="scientific">Rhizopus oryzae</name>
    <name type="common">Mucormycosis agent</name>
    <name type="synonym">Rhizopus arrhizus var. delemar</name>
    <dbReference type="NCBI Taxonomy" id="64495"/>
    <lineage>
        <taxon>Eukaryota</taxon>
        <taxon>Fungi</taxon>
        <taxon>Fungi incertae sedis</taxon>
        <taxon>Mucoromycota</taxon>
        <taxon>Mucoromycotina</taxon>
        <taxon>Mucoromycetes</taxon>
        <taxon>Mucorales</taxon>
        <taxon>Mucorineae</taxon>
        <taxon>Rhizopodaceae</taxon>
        <taxon>Rhizopus</taxon>
    </lineage>
</organism>
<dbReference type="Proteomes" id="UP000717996">
    <property type="component" value="Unassembled WGS sequence"/>
</dbReference>
<evidence type="ECO:0000313" key="1">
    <source>
        <dbReference type="EMBL" id="KAG1522642.1"/>
    </source>
</evidence>
<accession>A0A9P7BYS2</accession>
<dbReference type="EMBL" id="JAANIT010012439">
    <property type="protein sequence ID" value="KAG1522642.1"/>
    <property type="molecule type" value="Genomic_DNA"/>
</dbReference>
<gene>
    <name evidence="1" type="ORF">G6F51_014583</name>
</gene>
<dbReference type="AlphaFoldDB" id="A0A9P7BYS2"/>
<protein>
    <submittedName>
        <fullName evidence="1">Uncharacterized protein</fullName>
    </submittedName>
</protein>
<evidence type="ECO:0000313" key="2">
    <source>
        <dbReference type="Proteomes" id="UP000717996"/>
    </source>
</evidence>